<evidence type="ECO:0000256" key="2">
    <source>
        <dbReference type="ARBA" id="ARBA00049988"/>
    </source>
</evidence>
<organism evidence="3 4">
    <name type="scientific">Asanoa siamensis</name>
    <dbReference type="NCBI Taxonomy" id="926357"/>
    <lineage>
        <taxon>Bacteria</taxon>
        <taxon>Bacillati</taxon>
        <taxon>Actinomycetota</taxon>
        <taxon>Actinomycetes</taxon>
        <taxon>Micromonosporales</taxon>
        <taxon>Micromonosporaceae</taxon>
        <taxon>Asanoa</taxon>
    </lineage>
</organism>
<dbReference type="Pfam" id="PF08681">
    <property type="entry name" value="TacA1"/>
    <property type="match status" value="1"/>
</dbReference>
<comment type="similarity">
    <text evidence="2">Belongs to the TacA antitoxin family.</text>
</comment>
<dbReference type="Proteomes" id="UP000604117">
    <property type="component" value="Unassembled WGS sequence"/>
</dbReference>
<protein>
    <recommendedName>
        <fullName evidence="5">DUF1778 domain-containing protein</fullName>
    </recommendedName>
</protein>
<dbReference type="InterPro" id="IPR014795">
    <property type="entry name" value="TacA_1-like"/>
</dbReference>
<reference evidence="3 4" key="1">
    <citation type="submission" date="2021-01" db="EMBL/GenBank/DDBJ databases">
        <title>Whole genome shotgun sequence of Asanoa siamensis NBRC 107932.</title>
        <authorList>
            <person name="Komaki H."/>
            <person name="Tamura T."/>
        </authorList>
    </citation>
    <scope>NUCLEOTIDE SEQUENCE [LARGE SCALE GENOMIC DNA]</scope>
    <source>
        <strain evidence="3 4">NBRC 107932</strain>
    </source>
</reference>
<evidence type="ECO:0008006" key="5">
    <source>
        <dbReference type="Google" id="ProtNLM"/>
    </source>
</evidence>
<dbReference type="PANTHER" id="PTHR35401">
    <property type="entry name" value="COPG FAMILY HELIX-TURN-HELIX PROTEIN-RELATED-RELATED"/>
    <property type="match status" value="1"/>
</dbReference>
<dbReference type="InterPro" id="IPR010985">
    <property type="entry name" value="Ribbon_hlx_hlx"/>
</dbReference>
<dbReference type="SUPFAM" id="SSF47598">
    <property type="entry name" value="Ribbon-helix-helix"/>
    <property type="match status" value="1"/>
</dbReference>
<keyword evidence="1" id="KW-1277">Toxin-antitoxin system</keyword>
<evidence type="ECO:0000256" key="1">
    <source>
        <dbReference type="ARBA" id="ARBA00022649"/>
    </source>
</evidence>
<comment type="caution">
    <text evidence="3">The sequence shown here is derived from an EMBL/GenBank/DDBJ whole genome shotgun (WGS) entry which is preliminary data.</text>
</comment>
<dbReference type="Gene3D" id="1.20.5.780">
    <property type="entry name" value="Single helix bin"/>
    <property type="match status" value="1"/>
</dbReference>
<dbReference type="EMBL" id="BONE01000044">
    <property type="protein sequence ID" value="GIF75522.1"/>
    <property type="molecule type" value="Genomic_DNA"/>
</dbReference>
<gene>
    <name evidence="3" type="ORF">Asi02nite_50400</name>
</gene>
<dbReference type="PANTHER" id="PTHR35401:SF2">
    <property type="entry name" value="ABC-TYPE TRANSPORT SYSTEM"/>
    <property type="match status" value="1"/>
</dbReference>
<keyword evidence="4" id="KW-1185">Reference proteome</keyword>
<accession>A0ABQ4CW53</accession>
<evidence type="ECO:0000313" key="4">
    <source>
        <dbReference type="Proteomes" id="UP000604117"/>
    </source>
</evidence>
<proteinExistence type="inferred from homology"/>
<name>A0ABQ4CW53_9ACTN</name>
<sequence length="117" mass="13017">MSNKAGVLRPFVRTIVRTATEGRQMATAASARFEFRLRPEVKSRIERAAELVNETTSDFARTATEERAERVLHEHESATVVPADFFDELLRALDAPARPNPALQAAARRARSAVEGR</sequence>
<evidence type="ECO:0000313" key="3">
    <source>
        <dbReference type="EMBL" id="GIF75522.1"/>
    </source>
</evidence>